<evidence type="ECO:0000256" key="1">
    <source>
        <dbReference type="ARBA" id="ARBA00006484"/>
    </source>
</evidence>
<dbReference type="GO" id="GO:0048038">
    <property type="term" value="F:quinone binding"/>
    <property type="evidence" value="ECO:0007669"/>
    <property type="project" value="TreeGrafter"/>
</dbReference>
<reference evidence="4 5" key="1">
    <citation type="submission" date="2016-10" db="EMBL/GenBank/DDBJ databases">
        <authorList>
            <person name="de Groot N.N."/>
        </authorList>
    </citation>
    <scope>NUCLEOTIDE SEQUENCE [LARGE SCALE GENOMIC DNA]</scope>
    <source>
        <strain evidence="4 5">AA1</strain>
    </source>
</reference>
<dbReference type="SUPFAM" id="SSF51735">
    <property type="entry name" value="NAD(P)-binding Rossmann-fold domains"/>
    <property type="match status" value="1"/>
</dbReference>
<dbReference type="AlphaFoldDB" id="A0A1G5DHU6"/>
<dbReference type="Gene3D" id="3.40.50.720">
    <property type="entry name" value="NAD(P)-binding Rossmann-like Domain"/>
    <property type="match status" value="1"/>
</dbReference>
<dbReference type="PRINTS" id="PR00081">
    <property type="entry name" value="GDHRDH"/>
</dbReference>
<sequence length="228" mass="24434">MKAIVTGGNRGIGFEISKKLLARGFEVHVLSRSGIDSPADGVISWTADISDYEQTTQVVDKIGHADVLINNAGIMNTKTASDYCQDDIHHILNVNQVTSVRLSIRMAEKMASIGGGRIVSMGSIAGEIGHPDIWYGISKAGIMNAMRSIARTFGPTGVVANSVAPGPVDTDMMKNIPQDRKERLKTATITQRFCSVAEVAETVCWLATDAPASINGEVIDLNNGTNYR</sequence>
<dbReference type="OrthoDB" id="109589at2"/>
<protein>
    <submittedName>
        <fullName evidence="4">3-oxoacyl-[acyl-carrier protein] reductase</fullName>
    </submittedName>
</protein>
<evidence type="ECO:0000313" key="4">
    <source>
        <dbReference type="EMBL" id="SCY13950.1"/>
    </source>
</evidence>
<evidence type="ECO:0000256" key="3">
    <source>
        <dbReference type="RuleBase" id="RU000363"/>
    </source>
</evidence>
<dbReference type="InterPro" id="IPR002347">
    <property type="entry name" value="SDR_fam"/>
</dbReference>
<evidence type="ECO:0000313" key="5">
    <source>
        <dbReference type="Proteomes" id="UP000198870"/>
    </source>
</evidence>
<dbReference type="PRINTS" id="PR00080">
    <property type="entry name" value="SDRFAMILY"/>
</dbReference>
<proteinExistence type="inferred from homology"/>
<dbReference type="PANTHER" id="PTHR42760">
    <property type="entry name" value="SHORT-CHAIN DEHYDROGENASES/REDUCTASES FAMILY MEMBER"/>
    <property type="match status" value="1"/>
</dbReference>
<organism evidence="4 5">
    <name type="scientific">Desulfoluna spongiiphila</name>
    <dbReference type="NCBI Taxonomy" id="419481"/>
    <lineage>
        <taxon>Bacteria</taxon>
        <taxon>Pseudomonadati</taxon>
        <taxon>Thermodesulfobacteriota</taxon>
        <taxon>Desulfobacteria</taxon>
        <taxon>Desulfobacterales</taxon>
        <taxon>Desulfolunaceae</taxon>
        <taxon>Desulfoluna</taxon>
    </lineage>
</organism>
<accession>A0A1G5DHU6</accession>
<keyword evidence="5" id="KW-1185">Reference proteome</keyword>
<dbReference type="PANTHER" id="PTHR42760:SF133">
    <property type="entry name" value="3-OXOACYL-[ACYL-CARRIER-PROTEIN] REDUCTASE"/>
    <property type="match status" value="1"/>
</dbReference>
<keyword evidence="2" id="KW-0560">Oxidoreductase</keyword>
<dbReference type="EMBL" id="FMUX01000004">
    <property type="protein sequence ID" value="SCY13950.1"/>
    <property type="molecule type" value="Genomic_DNA"/>
</dbReference>
<dbReference type="RefSeq" id="WP_092209961.1">
    <property type="nucleotide sequence ID" value="NZ_FMUX01000004.1"/>
</dbReference>
<dbReference type="GO" id="GO:0006633">
    <property type="term" value="P:fatty acid biosynthetic process"/>
    <property type="evidence" value="ECO:0007669"/>
    <property type="project" value="TreeGrafter"/>
</dbReference>
<dbReference type="InterPro" id="IPR036291">
    <property type="entry name" value="NAD(P)-bd_dom_sf"/>
</dbReference>
<dbReference type="STRING" id="419481.SAMN05216233_104184"/>
<dbReference type="Pfam" id="PF00106">
    <property type="entry name" value="adh_short"/>
    <property type="match status" value="1"/>
</dbReference>
<comment type="similarity">
    <text evidence="1 3">Belongs to the short-chain dehydrogenases/reductases (SDR) family.</text>
</comment>
<name>A0A1G5DHU6_9BACT</name>
<gene>
    <name evidence="4" type="ORF">SAMN05216233_104184</name>
</gene>
<evidence type="ECO:0000256" key="2">
    <source>
        <dbReference type="ARBA" id="ARBA00023002"/>
    </source>
</evidence>
<dbReference type="Proteomes" id="UP000198870">
    <property type="component" value="Unassembled WGS sequence"/>
</dbReference>
<dbReference type="CDD" id="cd05233">
    <property type="entry name" value="SDR_c"/>
    <property type="match status" value="1"/>
</dbReference>
<dbReference type="GO" id="GO:0016616">
    <property type="term" value="F:oxidoreductase activity, acting on the CH-OH group of donors, NAD or NADP as acceptor"/>
    <property type="evidence" value="ECO:0007669"/>
    <property type="project" value="TreeGrafter"/>
</dbReference>